<feature type="region of interest" description="Disordered" evidence="1">
    <location>
        <begin position="279"/>
        <end position="299"/>
    </location>
</feature>
<reference evidence="2" key="1">
    <citation type="submission" date="2021-05" db="EMBL/GenBank/DDBJ databases">
        <authorList>
            <person name="Arsene-Ploetze F."/>
        </authorList>
    </citation>
    <scope>NUCLEOTIDE SEQUENCE</scope>
    <source>
        <strain evidence="2">DSM 42138</strain>
    </source>
</reference>
<evidence type="ECO:0000313" key="2">
    <source>
        <dbReference type="EMBL" id="CAG6395786.1"/>
    </source>
</evidence>
<feature type="compositionally biased region" description="Basic and acidic residues" evidence="1">
    <location>
        <begin position="77"/>
        <end position="90"/>
    </location>
</feature>
<dbReference type="AlphaFoldDB" id="A0A9W4E8Z4"/>
<feature type="compositionally biased region" description="Basic and acidic residues" evidence="1">
    <location>
        <begin position="170"/>
        <end position="186"/>
    </location>
</feature>
<keyword evidence="3" id="KW-1185">Reference proteome</keyword>
<feature type="region of interest" description="Disordered" evidence="1">
    <location>
        <begin position="1"/>
        <end position="186"/>
    </location>
</feature>
<gene>
    <name evidence="2" type="ORF">SCOCK_360027</name>
</gene>
<feature type="region of interest" description="Disordered" evidence="1">
    <location>
        <begin position="200"/>
        <end position="248"/>
    </location>
</feature>
<feature type="compositionally biased region" description="Basic residues" evidence="1">
    <location>
        <begin position="103"/>
        <end position="113"/>
    </location>
</feature>
<organism evidence="2 3">
    <name type="scientific">Actinacidiphila cocklensis</name>
    <dbReference type="NCBI Taxonomy" id="887465"/>
    <lineage>
        <taxon>Bacteria</taxon>
        <taxon>Bacillati</taxon>
        <taxon>Actinomycetota</taxon>
        <taxon>Actinomycetes</taxon>
        <taxon>Kitasatosporales</taxon>
        <taxon>Streptomycetaceae</taxon>
        <taxon>Actinacidiphila</taxon>
    </lineage>
</organism>
<protein>
    <submittedName>
        <fullName evidence="2">Uncharacterized protein</fullName>
    </submittedName>
</protein>
<feature type="compositionally biased region" description="Basic and acidic residues" evidence="1">
    <location>
        <begin position="1"/>
        <end position="17"/>
    </location>
</feature>
<comment type="caution">
    <text evidence="2">The sequence shown here is derived from an EMBL/GenBank/DDBJ whole genome shotgun (WGS) entry which is preliminary data.</text>
</comment>
<proteinExistence type="predicted"/>
<feature type="compositionally biased region" description="Basic and acidic residues" evidence="1">
    <location>
        <begin position="29"/>
        <end position="48"/>
    </location>
</feature>
<sequence>MPDCHDHRPGRRADRKDVRRKRTAGAVAEDVREWAPNERREHQRDVGPADRGAGGPAALADRGDRGGGAGGGAVRRGVADRAQRGDDRARGRARPGGPAQRAATRRHKAAFRHLRVDGLPRQTARPGHDPDRRGRLHGAAAAGPGGRGPAGRRAHNRAAVGGDGAAAGDAGHDPQRVRGADGGADRRAVPARVVADQGAGAGGLRVSRGLVPAGRRRPAGRRTAGQPAQGPQRLVGRGPAGPADPHPGRAVAAVLLRGRGVLAGRRRALAAGPLTRTTGPVLMPLRRPGDDSARPRMGHSTLGGLRAIFDFREVSAHSPTYLPVPEPLRWAS</sequence>
<accession>A0A9W4E8Z4</accession>
<evidence type="ECO:0000313" key="3">
    <source>
        <dbReference type="Proteomes" id="UP001152519"/>
    </source>
</evidence>
<dbReference type="Proteomes" id="UP001152519">
    <property type="component" value="Unassembled WGS sequence"/>
</dbReference>
<evidence type="ECO:0000256" key="1">
    <source>
        <dbReference type="SAM" id="MobiDB-lite"/>
    </source>
</evidence>
<name>A0A9W4E8Z4_9ACTN</name>
<dbReference type="EMBL" id="CAJSLV010000066">
    <property type="protein sequence ID" value="CAG6395786.1"/>
    <property type="molecule type" value="Genomic_DNA"/>
</dbReference>